<evidence type="ECO:0000313" key="3">
    <source>
        <dbReference type="Proteomes" id="UP000250358"/>
    </source>
</evidence>
<dbReference type="AlphaFoldDB" id="A0A2X1C7E0"/>
<sequence length="223" mass="24702">MPTFGFSAFLKLLALNARPQRTELRKRLLPSVEGGYDFHRRFRLLAHRYLSGGESLPDLFVETEGYGNVAEGRAAREALEFLEDWRADMPGRLFAFGSRTWESASGAFKVRFTPDFGIEIDGVRVGVHIWKTQRPPLDARMTYAALSLFPDLYADEVGGPEDFAVLSVIDGRLYRLSDVDNPSVMAGRVMVAIENLIDEIGDEIASPQPPIGDQPSSPPTAPS</sequence>
<evidence type="ECO:0000256" key="1">
    <source>
        <dbReference type="SAM" id="MobiDB-lite"/>
    </source>
</evidence>
<evidence type="ECO:0000313" key="2">
    <source>
        <dbReference type="EMBL" id="SPU42576.1"/>
    </source>
</evidence>
<gene>
    <name evidence="2" type="ORF">NCTC11165_00725</name>
</gene>
<protein>
    <submittedName>
        <fullName evidence="2">Uncharacterized protein</fullName>
    </submittedName>
</protein>
<organism evidence="2 3">
    <name type="scientific">Brevundimonas diminuta</name>
    <name type="common">Pseudomonas diminuta</name>
    <dbReference type="NCBI Taxonomy" id="293"/>
    <lineage>
        <taxon>Bacteria</taxon>
        <taxon>Pseudomonadati</taxon>
        <taxon>Pseudomonadota</taxon>
        <taxon>Alphaproteobacteria</taxon>
        <taxon>Caulobacterales</taxon>
        <taxon>Caulobacteraceae</taxon>
        <taxon>Brevundimonas</taxon>
    </lineage>
</organism>
<reference evidence="2 3" key="1">
    <citation type="submission" date="2018-06" db="EMBL/GenBank/DDBJ databases">
        <authorList>
            <consortium name="Pathogen Informatics"/>
            <person name="Doyle S."/>
        </authorList>
    </citation>
    <scope>NUCLEOTIDE SEQUENCE [LARGE SCALE GENOMIC DNA]</scope>
    <source>
        <strain evidence="2 3">NCTC11165</strain>
    </source>
</reference>
<dbReference type="EMBL" id="UAQM01000001">
    <property type="protein sequence ID" value="SPU42576.1"/>
    <property type="molecule type" value="Genomic_DNA"/>
</dbReference>
<dbReference type="Proteomes" id="UP000250358">
    <property type="component" value="Unassembled WGS sequence"/>
</dbReference>
<feature type="compositionally biased region" description="Pro residues" evidence="1">
    <location>
        <begin position="207"/>
        <end position="223"/>
    </location>
</feature>
<proteinExistence type="predicted"/>
<accession>A0A2X1C7E0</accession>
<name>A0A2X1C7E0_BREDI</name>
<feature type="region of interest" description="Disordered" evidence="1">
    <location>
        <begin position="203"/>
        <end position="223"/>
    </location>
</feature>